<name>X1JRR6_9ZZZZ</name>
<reference evidence="1" key="1">
    <citation type="journal article" date="2014" name="Front. Microbiol.">
        <title>High frequency of phylogenetically diverse reductive dehalogenase-homologous genes in deep subseafloor sedimentary metagenomes.</title>
        <authorList>
            <person name="Kawai M."/>
            <person name="Futagami T."/>
            <person name="Toyoda A."/>
            <person name="Takaki Y."/>
            <person name="Nishi S."/>
            <person name="Hori S."/>
            <person name="Arai W."/>
            <person name="Tsubouchi T."/>
            <person name="Morono Y."/>
            <person name="Uchiyama I."/>
            <person name="Ito T."/>
            <person name="Fujiyama A."/>
            <person name="Inagaki F."/>
            <person name="Takami H."/>
        </authorList>
    </citation>
    <scope>NUCLEOTIDE SEQUENCE</scope>
    <source>
        <strain evidence="1">Expedition CK06-06</strain>
    </source>
</reference>
<comment type="caution">
    <text evidence="1">The sequence shown here is derived from an EMBL/GenBank/DDBJ whole genome shotgun (WGS) entry which is preliminary data.</text>
</comment>
<organism evidence="1">
    <name type="scientific">marine sediment metagenome</name>
    <dbReference type="NCBI Taxonomy" id="412755"/>
    <lineage>
        <taxon>unclassified sequences</taxon>
        <taxon>metagenomes</taxon>
        <taxon>ecological metagenomes</taxon>
    </lineage>
</organism>
<evidence type="ECO:0000313" key="1">
    <source>
        <dbReference type="EMBL" id="GAH84125.1"/>
    </source>
</evidence>
<accession>X1JRR6</accession>
<gene>
    <name evidence="1" type="ORF">S03H2_65119</name>
</gene>
<dbReference type="AlphaFoldDB" id="X1JRR6"/>
<sequence>MILLLNSLIFSDEGIFLKNLFDTDIFQSFLDSVGMACVIDIIHIEYLPALAQQDAHTCIIVEQLPLGIMW</sequence>
<proteinExistence type="predicted"/>
<dbReference type="EMBL" id="BARU01042369">
    <property type="protein sequence ID" value="GAH84125.1"/>
    <property type="molecule type" value="Genomic_DNA"/>
</dbReference>
<protein>
    <submittedName>
        <fullName evidence="1">Uncharacterized protein</fullName>
    </submittedName>
</protein>
<feature type="non-terminal residue" evidence="1">
    <location>
        <position position="70"/>
    </location>
</feature>